<dbReference type="GO" id="GO:0046872">
    <property type="term" value="F:metal ion binding"/>
    <property type="evidence" value="ECO:0007669"/>
    <property type="project" value="UniProtKB-KW"/>
</dbReference>
<protein>
    <submittedName>
        <fullName evidence="7">Radical SAM domain protein</fullName>
    </submittedName>
</protein>
<organism evidence="7 8">
    <name type="scientific">Paludibacter propionicigenes (strain DSM 17365 / JCM 13257 / WB4)</name>
    <dbReference type="NCBI Taxonomy" id="694427"/>
    <lineage>
        <taxon>Bacteria</taxon>
        <taxon>Pseudomonadati</taxon>
        <taxon>Bacteroidota</taxon>
        <taxon>Bacteroidia</taxon>
        <taxon>Bacteroidales</taxon>
        <taxon>Paludibacteraceae</taxon>
        <taxon>Paludibacter</taxon>
    </lineage>
</organism>
<keyword evidence="4" id="KW-0408">Iron</keyword>
<evidence type="ECO:0000256" key="4">
    <source>
        <dbReference type="ARBA" id="ARBA00023004"/>
    </source>
</evidence>
<evidence type="ECO:0000313" key="8">
    <source>
        <dbReference type="Proteomes" id="UP000008718"/>
    </source>
</evidence>
<dbReference type="InterPro" id="IPR007197">
    <property type="entry name" value="rSAM"/>
</dbReference>
<dbReference type="HOGENOM" id="CLU_018720_0_0_10"/>
<dbReference type="SMART" id="SM00729">
    <property type="entry name" value="Elp3"/>
    <property type="match status" value="1"/>
</dbReference>
<dbReference type="InterPro" id="IPR051198">
    <property type="entry name" value="BchE-like"/>
</dbReference>
<dbReference type="Gene3D" id="3.40.50.280">
    <property type="entry name" value="Cobalamin-binding domain"/>
    <property type="match status" value="1"/>
</dbReference>
<comment type="cofactor">
    <cofactor evidence="1">
        <name>[4Fe-4S] cluster</name>
        <dbReference type="ChEBI" id="CHEBI:49883"/>
    </cofactor>
</comment>
<dbReference type="eggNOG" id="COG1032">
    <property type="taxonomic scope" value="Bacteria"/>
</dbReference>
<dbReference type="InterPro" id="IPR006638">
    <property type="entry name" value="Elp3/MiaA/NifB-like_rSAM"/>
</dbReference>
<sequence>MKILLVTPPLTQLNTPYPATCHLLGFLRSKGVDAEQMDLSIELIQTLFTSKNLKAIFEKAGALPKLSKQNKIMLQQADFYIQTIDPVMRFLSERDNSLAQRFSNRDFWPVNKRLPSEDDLEWGFGAIGNHDRAKHLCTLFLKDLCDFINQTIDSRFELIRYAESLCLRLPEFAPLQAELEKPLSLIDELMLEIFAKRITESKPDFVGFSIPFPGNLYSALRCAQWIKTNSQNTKIIFGGGYINTELRDLTDPTIFNYIDFITFDDGELPLLRLLTGGEFIRTFYRDSSGIIVRANFESKENIKFSESGTADYDGLLQNNYINLIELTNPMHALWSNGRWNKMMLAHGCYWGKCAFCDGSLDYIGRYEAAPIELIVDRMEAIMQQTGQSGFHFVDEAAPPALLRKLAEEILRRKITVSYWTNVRFEKSFTPELCYILSQSGCIAISGGLEVASPRILKLINKGITIETARESMKNFAEVGIMTHAYLMYGFPTETEKETIESLEVVRNLFEEGYIQSAFWHRYAMTIHSPSGQQPETVGAKHIDTDKGSFANNEIPFTTSHEIDLDFYGKGLNLATYNYMNGAGYDIEVRKWFK</sequence>
<evidence type="ECO:0000256" key="2">
    <source>
        <dbReference type="ARBA" id="ARBA00022691"/>
    </source>
</evidence>
<dbReference type="Pfam" id="PF04055">
    <property type="entry name" value="Radical_SAM"/>
    <property type="match status" value="1"/>
</dbReference>
<proteinExistence type="predicted"/>
<keyword evidence="3" id="KW-0479">Metal-binding</keyword>
<dbReference type="AlphaFoldDB" id="E4T2Z5"/>
<reference key="1">
    <citation type="submission" date="2010-11" db="EMBL/GenBank/DDBJ databases">
        <title>The complete genome of Paludibacter propionicigenes DSM 17365.</title>
        <authorList>
            <consortium name="US DOE Joint Genome Institute (JGI-PGF)"/>
            <person name="Lucas S."/>
            <person name="Copeland A."/>
            <person name="Lapidus A."/>
            <person name="Bruce D."/>
            <person name="Goodwin L."/>
            <person name="Pitluck S."/>
            <person name="Kyrpides N."/>
            <person name="Mavromatis K."/>
            <person name="Ivanova N."/>
            <person name="Munk A.C."/>
            <person name="Brettin T."/>
            <person name="Detter J.C."/>
            <person name="Han C."/>
            <person name="Tapia R."/>
            <person name="Land M."/>
            <person name="Hauser L."/>
            <person name="Markowitz V."/>
            <person name="Cheng J.-F."/>
            <person name="Hugenholtz P."/>
            <person name="Woyke T."/>
            <person name="Wu D."/>
            <person name="Gronow S."/>
            <person name="Wellnitz S."/>
            <person name="Brambilla E."/>
            <person name="Klenk H.-P."/>
            <person name="Eisen J.A."/>
        </authorList>
    </citation>
    <scope>NUCLEOTIDE SEQUENCE</scope>
    <source>
        <strain>WB4</strain>
    </source>
</reference>
<evidence type="ECO:0000313" key="7">
    <source>
        <dbReference type="EMBL" id="ADQ79089.1"/>
    </source>
</evidence>
<reference evidence="7 8" key="2">
    <citation type="journal article" date="2011" name="Stand. Genomic Sci.">
        <title>Complete genome sequence of Paludibacter propionicigenes type strain (WB4).</title>
        <authorList>
            <person name="Gronow S."/>
            <person name="Munk C."/>
            <person name="Lapidus A."/>
            <person name="Nolan M."/>
            <person name="Lucas S."/>
            <person name="Hammon N."/>
            <person name="Deshpande S."/>
            <person name="Cheng J.F."/>
            <person name="Tapia R."/>
            <person name="Han C."/>
            <person name="Goodwin L."/>
            <person name="Pitluck S."/>
            <person name="Liolios K."/>
            <person name="Ivanova N."/>
            <person name="Mavromatis K."/>
            <person name="Mikhailova N."/>
            <person name="Pati A."/>
            <person name="Chen A."/>
            <person name="Palaniappan K."/>
            <person name="Land M."/>
            <person name="Hauser L."/>
            <person name="Chang Y.J."/>
            <person name="Jeffries C.D."/>
            <person name="Brambilla E."/>
            <person name="Rohde M."/>
            <person name="Goker M."/>
            <person name="Detter J.C."/>
            <person name="Woyke T."/>
            <person name="Bristow J."/>
            <person name="Eisen J.A."/>
            <person name="Markowitz V."/>
            <person name="Hugenholtz P."/>
            <person name="Kyrpides N.C."/>
            <person name="Klenk H.P."/>
        </authorList>
    </citation>
    <scope>NUCLEOTIDE SEQUENCE [LARGE SCALE GENOMIC DNA]</scope>
    <source>
        <strain evidence="8">DSM 17365 / JCM 13257 / WB4</strain>
    </source>
</reference>
<evidence type="ECO:0000256" key="3">
    <source>
        <dbReference type="ARBA" id="ARBA00022723"/>
    </source>
</evidence>
<dbReference type="SUPFAM" id="SSF102114">
    <property type="entry name" value="Radical SAM enzymes"/>
    <property type="match status" value="1"/>
</dbReference>
<dbReference type="GO" id="GO:0003824">
    <property type="term" value="F:catalytic activity"/>
    <property type="evidence" value="ECO:0007669"/>
    <property type="project" value="InterPro"/>
</dbReference>
<dbReference type="Gene3D" id="3.80.30.20">
    <property type="entry name" value="tm_1862 like domain"/>
    <property type="match status" value="1"/>
</dbReference>
<dbReference type="Proteomes" id="UP000008718">
    <property type="component" value="Chromosome"/>
</dbReference>
<gene>
    <name evidence="7" type="ordered locus">Palpr_0939</name>
</gene>
<dbReference type="PANTHER" id="PTHR43409">
    <property type="entry name" value="ANAEROBIC MAGNESIUM-PROTOPORPHYRIN IX MONOMETHYL ESTER CYCLASE-RELATED"/>
    <property type="match status" value="1"/>
</dbReference>
<dbReference type="EMBL" id="CP002345">
    <property type="protein sequence ID" value="ADQ79089.1"/>
    <property type="molecule type" value="Genomic_DNA"/>
</dbReference>
<dbReference type="GO" id="GO:0051536">
    <property type="term" value="F:iron-sulfur cluster binding"/>
    <property type="evidence" value="ECO:0007669"/>
    <property type="project" value="UniProtKB-KW"/>
</dbReference>
<dbReference type="RefSeq" id="WP_013444458.1">
    <property type="nucleotide sequence ID" value="NC_014734.1"/>
</dbReference>
<evidence type="ECO:0000259" key="6">
    <source>
        <dbReference type="PROSITE" id="PS51918"/>
    </source>
</evidence>
<dbReference type="KEGG" id="ppn:Palpr_0939"/>
<evidence type="ECO:0000256" key="1">
    <source>
        <dbReference type="ARBA" id="ARBA00001966"/>
    </source>
</evidence>
<dbReference type="PANTHER" id="PTHR43409:SF7">
    <property type="entry name" value="BLL1977 PROTEIN"/>
    <property type="match status" value="1"/>
</dbReference>
<keyword evidence="2" id="KW-0949">S-adenosyl-L-methionine</keyword>
<keyword evidence="5" id="KW-0411">Iron-sulfur</keyword>
<name>E4T2Z5_PALPW</name>
<dbReference type="PROSITE" id="PS51918">
    <property type="entry name" value="RADICAL_SAM"/>
    <property type="match status" value="1"/>
</dbReference>
<dbReference type="STRING" id="694427.Palpr_0939"/>
<dbReference type="GO" id="GO:0005829">
    <property type="term" value="C:cytosol"/>
    <property type="evidence" value="ECO:0007669"/>
    <property type="project" value="TreeGrafter"/>
</dbReference>
<keyword evidence="8" id="KW-1185">Reference proteome</keyword>
<dbReference type="InterPro" id="IPR023404">
    <property type="entry name" value="rSAM_horseshoe"/>
</dbReference>
<evidence type="ECO:0000256" key="5">
    <source>
        <dbReference type="ARBA" id="ARBA00023014"/>
    </source>
</evidence>
<feature type="domain" description="Radical SAM core" evidence="6">
    <location>
        <begin position="334"/>
        <end position="565"/>
    </location>
</feature>
<dbReference type="OrthoDB" id="9801424at2"/>
<accession>E4T2Z5</accession>
<dbReference type="InterPro" id="IPR058240">
    <property type="entry name" value="rSAM_sf"/>
</dbReference>
<dbReference type="SFLD" id="SFLDG01082">
    <property type="entry name" value="B12-binding_domain_containing"/>
    <property type="match status" value="1"/>
</dbReference>
<dbReference type="SFLD" id="SFLDS00029">
    <property type="entry name" value="Radical_SAM"/>
    <property type="match status" value="1"/>
</dbReference>